<name>A0ABI7XEC1_FELCA</name>
<proteinExistence type="predicted"/>
<feature type="region of interest" description="Disordered" evidence="1">
    <location>
        <begin position="1"/>
        <end position="62"/>
    </location>
</feature>
<dbReference type="Ensembl" id="ENSFCTT00005031297.1">
    <property type="protein sequence ID" value="ENSFCTP00005020583.1"/>
    <property type="gene ID" value="ENSFCTG00005011191.1"/>
</dbReference>
<reference evidence="2" key="2">
    <citation type="submission" date="2025-08" db="UniProtKB">
        <authorList>
            <consortium name="Ensembl"/>
        </authorList>
    </citation>
    <scope>IDENTIFICATION</scope>
    <source>
        <strain evidence="2">breed Abyssinian</strain>
    </source>
</reference>
<sequence length="127" mass="12835">VTPQGRGTVTATAAADTASTTGDPNQCLPGRGGLPPPMGQGAPPPGMMGPPPGMRPPMGPPVGIAPGRGTSVGIALWGCGPPPLRRRGATFQVHLAAWALIPTPSLTRCLTLGELRHLLIPVFPSVK</sequence>
<feature type="compositionally biased region" description="Low complexity" evidence="1">
    <location>
        <begin position="8"/>
        <end position="21"/>
    </location>
</feature>
<feature type="compositionally biased region" description="Pro residues" evidence="1">
    <location>
        <begin position="34"/>
        <end position="60"/>
    </location>
</feature>
<dbReference type="PANTHER" id="PTHR14508:SF2">
    <property type="entry name" value="SNRPN UPSTREAM READING FRAME PROTEIN-RELATED"/>
    <property type="match status" value="1"/>
</dbReference>
<accession>A0ABI7XEC1</accession>
<organism evidence="2 3">
    <name type="scientific">Felis catus</name>
    <name type="common">Cat</name>
    <name type="synonym">Felis silvestris catus</name>
    <dbReference type="NCBI Taxonomy" id="9685"/>
    <lineage>
        <taxon>Eukaryota</taxon>
        <taxon>Metazoa</taxon>
        <taxon>Chordata</taxon>
        <taxon>Craniata</taxon>
        <taxon>Vertebrata</taxon>
        <taxon>Euteleostomi</taxon>
        <taxon>Mammalia</taxon>
        <taxon>Eutheria</taxon>
        <taxon>Laurasiatheria</taxon>
        <taxon>Carnivora</taxon>
        <taxon>Feliformia</taxon>
        <taxon>Felidae</taxon>
        <taxon>Felinae</taxon>
        <taxon>Felis</taxon>
    </lineage>
</organism>
<reference evidence="2" key="3">
    <citation type="submission" date="2025-09" db="UniProtKB">
        <authorList>
            <consortium name="Ensembl"/>
        </authorList>
    </citation>
    <scope>IDENTIFICATION</scope>
    <source>
        <strain evidence="2">breed Abyssinian</strain>
    </source>
</reference>
<keyword evidence="3" id="KW-1185">Reference proteome</keyword>
<dbReference type="Proteomes" id="UP000823872">
    <property type="component" value="Chromosome A3"/>
</dbReference>
<dbReference type="PANTHER" id="PTHR14508">
    <property type="entry name" value="SNRPN UPSTREAM READING FRAME PROTEIN, SNURF"/>
    <property type="match status" value="1"/>
</dbReference>
<reference evidence="2 3" key="1">
    <citation type="submission" date="2021-02" db="EMBL/GenBank/DDBJ databases">
        <title>Safari Cat Assemblies.</title>
        <authorList>
            <person name="Bredemeyer K.R."/>
            <person name="Murphy W.J."/>
        </authorList>
    </citation>
    <scope>NUCLEOTIDE SEQUENCE [LARGE SCALE GENOMIC DNA]</scope>
</reference>
<evidence type="ECO:0000313" key="2">
    <source>
        <dbReference type="Ensembl" id="ENSFCTP00005020583.1"/>
    </source>
</evidence>
<protein>
    <submittedName>
        <fullName evidence="2">Uncharacterized protein</fullName>
    </submittedName>
</protein>
<evidence type="ECO:0000256" key="1">
    <source>
        <dbReference type="SAM" id="MobiDB-lite"/>
    </source>
</evidence>
<evidence type="ECO:0000313" key="3">
    <source>
        <dbReference type="Proteomes" id="UP000823872"/>
    </source>
</evidence>